<sequence length="86" mass="9772">MYTKPWELTDQEIAKVDESGGSRYQARKAKKQAYIRAGGVILNPDALKDMYEAVKQALRTFEAHGITETDPRYIILKQARDKAEGK</sequence>
<gene>
    <name evidence="1" type="ORF">LCGC14_0801690</name>
</gene>
<name>A0A0F9S9D4_9ZZZZ</name>
<dbReference type="EMBL" id="LAZR01002162">
    <property type="protein sequence ID" value="KKN33631.1"/>
    <property type="molecule type" value="Genomic_DNA"/>
</dbReference>
<comment type="caution">
    <text evidence="1">The sequence shown here is derived from an EMBL/GenBank/DDBJ whole genome shotgun (WGS) entry which is preliminary data.</text>
</comment>
<proteinExistence type="predicted"/>
<protein>
    <submittedName>
        <fullName evidence="1">Uncharacterized protein</fullName>
    </submittedName>
</protein>
<reference evidence="1" key="1">
    <citation type="journal article" date="2015" name="Nature">
        <title>Complex archaea that bridge the gap between prokaryotes and eukaryotes.</title>
        <authorList>
            <person name="Spang A."/>
            <person name="Saw J.H."/>
            <person name="Jorgensen S.L."/>
            <person name="Zaremba-Niedzwiedzka K."/>
            <person name="Martijn J."/>
            <person name="Lind A.E."/>
            <person name="van Eijk R."/>
            <person name="Schleper C."/>
            <person name="Guy L."/>
            <person name="Ettema T.J."/>
        </authorList>
    </citation>
    <scope>NUCLEOTIDE SEQUENCE</scope>
</reference>
<dbReference type="AlphaFoldDB" id="A0A0F9S9D4"/>
<accession>A0A0F9S9D4</accession>
<organism evidence="1">
    <name type="scientific">marine sediment metagenome</name>
    <dbReference type="NCBI Taxonomy" id="412755"/>
    <lineage>
        <taxon>unclassified sequences</taxon>
        <taxon>metagenomes</taxon>
        <taxon>ecological metagenomes</taxon>
    </lineage>
</organism>
<evidence type="ECO:0000313" key="1">
    <source>
        <dbReference type="EMBL" id="KKN33631.1"/>
    </source>
</evidence>